<dbReference type="InterPro" id="IPR033468">
    <property type="entry name" value="Metaxin_GST"/>
</dbReference>
<dbReference type="SFLD" id="SFLDG01200">
    <property type="entry name" value="SUF1.1"/>
    <property type="match status" value="1"/>
</dbReference>
<gene>
    <name evidence="3" type="ORF">OIK42_08470</name>
</gene>
<accession>A0ABT5L169</accession>
<sequence>MITLYGFGPALGLYDPSPFVLKVATWLRMADIEYRYNGNIHNLGKAPKKKLPYIQDGQSLIADSTFILRYLKEHRAPRFDDHLSAEQQATACLISKALEEQFYWCIVYSRWVVDDTWPQVKHALFAPLPLPLKLLVPYLARKSVIKQTYSQGISRHSDDERQTLANDTLGALSVLIGDKPFCFGERPCSLDATVYAFLAAVILVDLTNALTDVARSYPNLIDYCQNIQTRYFGRTP</sequence>
<organism evidence="3 4">
    <name type="scientific">Alteromonas gilva</name>
    <dbReference type="NCBI Taxonomy" id="2987522"/>
    <lineage>
        <taxon>Bacteria</taxon>
        <taxon>Pseudomonadati</taxon>
        <taxon>Pseudomonadota</taxon>
        <taxon>Gammaproteobacteria</taxon>
        <taxon>Alteromonadales</taxon>
        <taxon>Alteromonadaceae</taxon>
        <taxon>Alteromonas/Salinimonas group</taxon>
        <taxon>Alteromonas</taxon>
    </lineage>
</organism>
<dbReference type="InterPro" id="IPR050931">
    <property type="entry name" value="Mito_Protein_Transport_Metaxin"/>
</dbReference>
<dbReference type="SFLD" id="SFLDG01180">
    <property type="entry name" value="SUF1"/>
    <property type="match status" value="1"/>
</dbReference>
<dbReference type="InterPro" id="IPR036249">
    <property type="entry name" value="Thioredoxin-like_sf"/>
</dbReference>
<name>A0ABT5L169_9ALTE</name>
<evidence type="ECO:0000313" key="3">
    <source>
        <dbReference type="EMBL" id="MDC8830793.1"/>
    </source>
</evidence>
<dbReference type="PANTHER" id="PTHR12289">
    <property type="entry name" value="METAXIN RELATED"/>
    <property type="match status" value="1"/>
</dbReference>
<dbReference type="InterPro" id="IPR036282">
    <property type="entry name" value="Glutathione-S-Trfase_C_sf"/>
</dbReference>
<reference evidence="3 4" key="1">
    <citation type="submission" date="2022-10" db="EMBL/GenBank/DDBJ databases">
        <title>Alteromonas sp. chi3 Genome sequencing.</title>
        <authorList>
            <person name="Park S."/>
        </authorList>
    </citation>
    <scope>NUCLEOTIDE SEQUENCE [LARGE SCALE GENOMIC DNA]</scope>
    <source>
        <strain evidence="4">chi3</strain>
    </source>
</reference>
<dbReference type="EMBL" id="JAQQXP010000001">
    <property type="protein sequence ID" value="MDC8830793.1"/>
    <property type="molecule type" value="Genomic_DNA"/>
</dbReference>
<keyword evidence="4" id="KW-1185">Reference proteome</keyword>
<evidence type="ECO:0000313" key="4">
    <source>
        <dbReference type="Proteomes" id="UP001218788"/>
    </source>
</evidence>
<feature type="domain" description="Thioredoxin-like fold" evidence="2">
    <location>
        <begin position="18"/>
        <end position="115"/>
    </location>
</feature>
<dbReference type="Pfam" id="PF17172">
    <property type="entry name" value="GST_N_4"/>
    <property type="match status" value="1"/>
</dbReference>
<dbReference type="InterPro" id="IPR012336">
    <property type="entry name" value="Thioredoxin-like_fold"/>
</dbReference>
<dbReference type="RefSeq" id="WP_273639716.1">
    <property type="nucleotide sequence ID" value="NZ_JAQQXP010000001.1"/>
</dbReference>
<dbReference type="Pfam" id="PF17171">
    <property type="entry name" value="GST_C_6"/>
    <property type="match status" value="1"/>
</dbReference>
<dbReference type="Gene3D" id="3.40.30.10">
    <property type="entry name" value="Glutaredoxin"/>
    <property type="match status" value="1"/>
</dbReference>
<dbReference type="SUPFAM" id="SSF47616">
    <property type="entry name" value="GST C-terminal domain-like"/>
    <property type="match status" value="1"/>
</dbReference>
<dbReference type="SFLD" id="SFLDS00019">
    <property type="entry name" value="Glutathione_Transferase_(cytos"/>
    <property type="match status" value="1"/>
</dbReference>
<comment type="caution">
    <text evidence="3">The sequence shown here is derived from an EMBL/GenBank/DDBJ whole genome shotgun (WGS) entry which is preliminary data.</text>
</comment>
<dbReference type="InterPro" id="IPR040079">
    <property type="entry name" value="Glutathione_S-Trfase"/>
</dbReference>
<dbReference type="SUPFAM" id="SSF52833">
    <property type="entry name" value="Thioredoxin-like"/>
    <property type="match status" value="1"/>
</dbReference>
<dbReference type="CDD" id="cd03193">
    <property type="entry name" value="GST_C_Metaxin"/>
    <property type="match status" value="1"/>
</dbReference>
<protein>
    <submittedName>
        <fullName evidence="3">Glutathione S-transferase family protein</fullName>
    </submittedName>
</protein>
<dbReference type="Proteomes" id="UP001218788">
    <property type="component" value="Unassembled WGS sequence"/>
</dbReference>
<proteinExistence type="predicted"/>
<evidence type="ECO:0000259" key="2">
    <source>
        <dbReference type="Pfam" id="PF17172"/>
    </source>
</evidence>
<dbReference type="PANTHER" id="PTHR12289:SF41">
    <property type="entry name" value="FAILED AXON CONNECTIONS-RELATED"/>
    <property type="match status" value="1"/>
</dbReference>
<feature type="domain" description="Metaxin glutathione S-transferase" evidence="1">
    <location>
        <begin position="165"/>
        <end position="227"/>
    </location>
</feature>
<evidence type="ECO:0000259" key="1">
    <source>
        <dbReference type="Pfam" id="PF17171"/>
    </source>
</evidence>
<dbReference type="InterPro" id="IPR026928">
    <property type="entry name" value="FAX/IsoI-like"/>
</dbReference>